<keyword evidence="10" id="KW-0472">Membrane</keyword>
<dbReference type="CDD" id="cd16917">
    <property type="entry name" value="HATPase_UhpB-NarQ-NarX-like"/>
    <property type="match status" value="1"/>
</dbReference>
<keyword evidence="4" id="KW-0808">Transferase</keyword>
<dbReference type="EC" id="2.7.13.3" evidence="2"/>
<gene>
    <name evidence="13" type="ORF">Pa4123_44560</name>
</gene>
<dbReference type="InterPro" id="IPR011712">
    <property type="entry name" value="Sig_transdc_His_kin_sub3_dim/P"/>
</dbReference>
<dbReference type="Proteomes" id="UP001144280">
    <property type="component" value="Unassembled WGS sequence"/>
</dbReference>
<evidence type="ECO:0000256" key="7">
    <source>
        <dbReference type="ARBA" id="ARBA00022840"/>
    </source>
</evidence>
<evidence type="ECO:0000256" key="8">
    <source>
        <dbReference type="ARBA" id="ARBA00023012"/>
    </source>
</evidence>
<evidence type="ECO:0000256" key="4">
    <source>
        <dbReference type="ARBA" id="ARBA00022679"/>
    </source>
</evidence>
<dbReference type="InterPro" id="IPR050482">
    <property type="entry name" value="Sensor_HK_TwoCompSys"/>
</dbReference>
<dbReference type="PANTHER" id="PTHR24421:SF10">
    <property type="entry name" value="NITRATE_NITRITE SENSOR PROTEIN NARQ"/>
    <property type="match status" value="1"/>
</dbReference>
<dbReference type="SUPFAM" id="SSF55874">
    <property type="entry name" value="ATPase domain of HSP90 chaperone/DNA topoisomerase II/histidine kinase"/>
    <property type="match status" value="1"/>
</dbReference>
<evidence type="ECO:0000256" key="3">
    <source>
        <dbReference type="ARBA" id="ARBA00022553"/>
    </source>
</evidence>
<evidence type="ECO:0000313" key="13">
    <source>
        <dbReference type="EMBL" id="GLH99181.1"/>
    </source>
</evidence>
<accession>A0ABQ5QZ19</accession>
<reference evidence="13" key="1">
    <citation type="submission" date="2022-12" db="EMBL/GenBank/DDBJ databases">
        <title>New Phytohabitans aurantiacus sp. RD004123 nov., an actinomycete isolated from soil.</title>
        <authorList>
            <person name="Triningsih D.W."/>
            <person name="Harunari E."/>
            <person name="Igarashi Y."/>
        </authorList>
    </citation>
    <scope>NUCLEOTIDE SEQUENCE</scope>
    <source>
        <strain evidence="13">RD004123</strain>
    </source>
</reference>
<evidence type="ECO:0000256" key="10">
    <source>
        <dbReference type="SAM" id="Phobius"/>
    </source>
</evidence>
<feature type="transmembrane region" description="Helical" evidence="10">
    <location>
        <begin position="89"/>
        <end position="106"/>
    </location>
</feature>
<evidence type="ECO:0000256" key="6">
    <source>
        <dbReference type="ARBA" id="ARBA00022777"/>
    </source>
</evidence>
<evidence type="ECO:0000256" key="5">
    <source>
        <dbReference type="ARBA" id="ARBA00022741"/>
    </source>
</evidence>
<comment type="catalytic activity">
    <reaction evidence="1">
        <text>ATP + protein L-histidine = ADP + protein N-phospho-L-histidine.</text>
        <dbReference type="EC" id="2.7.13.3"/>
    </reaction>
</comment>
<dbReference type="InterPro" id="IPR003594">
    <property type="entry name" value="HATPase_dom"/>
</dbReference>
<keyword evidence="14" id="KW-1185">Reference proteome</keyword>
<keyword evidence="8" id="KW-0902">Two-component regulatory system</keyword>
<dbReference type="GO" id="GO:0016301">
    <property type="term" value="F:kinase activity"/>
    <property type="evidence" value="ECO:0007669"/>
    <property type="project" value="UniProtKB-KW"/>
</dbReference>
<keyword evidence="7" id="KW-0067">ATP-binding</keyword>
<keyword evidence="5" id="KW-0547">Nucleotide-binding</keyword>
<dbReference type="InterPro" id="IPR036890">
    <property type="entry name" value="HATPase_C_sf"/>
</dbReference>
<keyword evidence="3" id="KW-0597">Phosphoprotein</keyword>
<dbReference type="Gene3D" id="3.30.565.10">
    <property type="entry name" value="Histidine kinase-like ATPase, C-terminal domain"/>
    <property type="match status" value="1"/>
</dbReference>
<dbReference type="EMBL" id="BSDI01000021">
    <property type="protein sequence ID" value="GLH99181.1"/>
    <property type="molecule type" value="Genomic_DNA"/>
</dbReference>
<dbReference type="Gene3D" id="1.20.5.1930">
    <property type="match status" value="1"/>
</dbReference>
<keyword evidence="6 13" id="KW-0418">Kinase</keyword>
<feature type="transmembrane region" description="Helical" evidence="10">
    <location>
        <begin position="147"/>
        <end position="165"/>
    </location>
</feature>
<comment type="caution">
    <text evidence="13">The sequence shown here is derived from an EMBL/GenBank/DDBJ whole genome shotgun (WGS) entry which is preliminary data.</text>
</comment>
<dbReference type="PANTHER" id="PTHR24421">
    <property type="entry name" value="NITRATE/NITRITE SENSOR PROTEIN NARX-RELATED"/>
    <property type="match status" value="1"/>
</dbReference>
<feature type="transmembrane region" description="Helical" evidence="10">
    <location>
        <begin position="177"/>
        <end position="196"/>
    </location>
</feature>
<evidence type="ECO:0000259" key="11">
    <source>
        <dbReference type="Pfam" id="PF02518"/>
    </source>
</evidence>
<feature type="transmembrane region" description="Helical" evidence="10">
    <location>
        <begin position="112"/>
        <end position="140"/>
    </location>
</feature>
<sequence length="425" mass="45065">MVGVTAGTLVGRLRAAAGSLLRPLDPLPRPSLSNLLFDLGVAALLAVLGLWYAIEEMDLHETEVIIGQDGPFPRPPQAPMMPPTDDREIAGAVLVVLLACGALVFRRRYPLAVLWVVIGATVVTPHPRLTFFACVVAAYSAAAYSPYRAQTMASLAVAALAVSVFQDDALPTVPNKYATFLILVPIVVASLGRRTWRMRALALEREQSEAVRRAAEQERARIARELHDVVTHNVSVMVIQAGAARKVMDAAPDQAREALLAVEAGGRAAMAELRHVMGLLAPATDAPDLAPQPGLDGLDALIDRVRAAGLPVDVCVEGRSRPVPDGVALTAYRVVQEALTNTVKHAAGATSTVTLVYEPEQLRVEVLDNGGRPNGATATGNARGLVGLRERLAVYGGTLDAGPRPTGGYRVRAVIPLEPSEVETE</sequence>
<evidence type="ECO:0000313" key="14">
    <source>
        <dbReference type="Proteomes" id="UP001144280"/>
    </source>
</evidence>
<organism evidence="13 14">
    <name type="scientific">Phytohabitans aurantiacus</name>
    <dbReference type="NCBI Taxonomy" id="3016789"/>
    <lineage>
        <taxon>Bacteria</taxon>
        <taxon>Bacillati</taxon>
        <taxon>Actinomycetota</taxon>
        <taxon>Actinomycetes</taxon>
        <taxon>Micromonosporales</taxon>
        <taxon>Micromonosporaceae</taxon>
    </lineage>
</organism>
<keyword evidence="9" id="KW-0175">Coiled coil</keyword>
<name>A0ABQ5QZ19_9ACTN</name>
<feature type="transmembrane region" description="Helical" evidence="10">
    <location>
        <begin position="31"/>
        <end position="54"/>
    </location>
</feature>
<feature type="coiled-coil region" evidence="9">
    <location>
        <begin position="198"/>
        <end position="225"/>
    </location>
</feature>
<feature type="domain" description="Histidine kinase/HSP90-like ATPase" evidence="11">
    <location>
        <begin position="328"/>
        <end position="418"/>
    </location>
</feature>
<evidence type="ECO:0000256" key="1">
    <source>
        <dbReference type="ARBA" id="ARBA00000085"/>
    </source>
</evidence>
<protein>
    <recommendedName>
        <fullName evidence="2">histidine kinase</fullName>
        <ecNumber evidence="2">2.7.13.3</ecNumber>
    </recommendedName>
</protein>
<keyword evidence="10" id="KW-1133">Transmembrane helix</keyword>
<evidence type="ECO:0000256" key="9">
    <source>
        <dbReference type="SAM" id="Coils"/>
    </source>
</evidence>
<evidence type="ECO:0000256" key="2">
    <source>
        <dbReference type="ARBA" id="ARBA00012438"/>
    </source>
</evidence>
<dbReference type="Pfam" id="PF07730">
    <property type="entry name" value="HisKA_3"/>
    <property type="match status" value="1"/>
</dbReference>
<evidence type="ECO:0000259" key="12">
    <source>
        <dbReference type="Pfam" id="PF07730"/>
    </source>
</evidence>
<proteinExistence type="predicted"/>
<keyword evidence="10" id="KW-0812">Transmembrane</keyword>
<dbReference type="Pfam" id="PF02518">
    <property type="entry name" value="HATPase_c"/>
    <property type="match status" value="1"/>
</dbReference>
<feature type="domain" description="Signal transduction histidine kinase subgroup 3 dimerisation and phosphoacceptor" evidence="12">
    <location>
        <begin position="218"/>
        <end position="284"/>
    </location>
</feature>